<dbReference type="EMBL" id="JH767238">
    <property type="protein sequence ID" value="EQC26203.1"/>
    <property type="molecule type" value="Genomic_DNA"/>
</dbReference>
<protein>
    <recommendedName>
        <fullName evidence="6">RING-type domain-containing protein</fullName>
    </recommendedName>
</protein>
<reference evidence="7 8" key="1">
    <citation type="submission" date="2012-04" db="EMBL/GenBank/DDBJ databases">
        <title>The Genome Sequence of Saprolegnia declina VS20.</title>
        <authorList>
            <consortium name="The Broad Institute Genome Sequencing Platform"/>
            <person name="Russ C."/>
            <person name="Nusbaum C."/>
            <person name="Tyler B."/>
            <person name="van West P."/>
            <person name="Dieguez-Uribeondo J."/>
            <person name="de Bruijn I."/>
            <person name="Tripathy S."/>
            <person name="Jiang R."/>
            <person name="Young S.K."/>
            <person name="Zeng Q."/>
            <person name="Gargeya S."/>
            <person name="Fitzgerald M."/>
            <person name="Haas B."/>
            <person name="Abouelleil A."/>
            <person name="Alvarado L."/>
            <person name="Arachchi H.M."/>
            <person name="Berlin A."/>
            <person name="Chapman S.B."/>
            <person name="Goldberg J."/>
            <person name="Griggs A."/>
            <person name="Gujja S."/>
            <person name="Hansen M."/>
            <person name="Howarth C."/>
            <person name="Imamovic A."/>
            <person name="Larimer J."/>
            <person name="McCowen C."/>
            <person name="Montmayeur A."/>
            <person name="Murphy C."/>
            <person name="Neiman D."/>
            <person name="Pearson M."/>
            <person name="Priest M."/>
            <person name="Roberts A."/>
            <person name="Saif S."/>
            <person name="Shea T."/>
            <person name="Sisk P."/>
            <person name="Sykes S."/>
            <person name="Wortman J."/>
            <person name="Nusbaum C."/>
            <person name="Birren B."/>
        </authorList>
    </citation>
    <scope>NUCLEOTIDE SEQUENCE [LARGE SCALE GENOMIC DNA]</scope>
    <source>
        <strain evidence="7 8">VS20</strain>
    </source>
</reference>
<dbReference type="eggNOG" id="ENOG502SCHW">
    <property type="taxonomic scope" value="Eukaryota"/>
</dbReference>
<dbReference type="SUPFAM" id="SSF54160">
    <property type="entry name" value="Chromo domain-like"/>
    <property type="match status" value="1"/>
</dbReference>
<evidence type="ECO:0000259" key="6">
    <source>
        <dbReference type="PROSITE" id="PS50089"/>
    </source>
</evidence>
<dbReference type="PROSITE" id="PS50089">
    <property type="entry name" value="ZF_RING_2"/>
    <property type="match status" value="1"/>
</dbReference>
<gene>
    <name evidence="7" type="ORF">SDRG_15940</name>
</gene>
<dbReference type="AlphaFoldDB" id="T0R2E8"/>
<dbReference type="OMA" id="LAGEWMQ"/>
<evidence type="ECO:0000313" key="7">
    <source>
        <dbReference type="EMBL" id="EQC26203.1"/>
    </source>
</evidence>
<evidence type="ECO:0000313" key="8">
    <source>
        <dbReference type="Proteomes" id="UP000030762"/>
    </source>
</evidence>
<accession>T0R2E8</accession>
<sequence>MPFSISAEKRSMKGDAMRMDGRAIRAGLRDELFGKEYLGAAYAGNQRDEWTSSPEARTPIYSRFQRHDLVKVYKGATLMKARVLHTSATDYFVHYQGYASDHDEWVPHYRVLEDKDGSVLDEPSRLRRRPEVDVHVQQLQIENKRLKDELAKTQALLATAQDKLAGEWMQECSQLQQKCLVVSDHCKKAVERVHGVLEEKQKVIDSWNCVVCLENQVNCALTPCGHTFCLGCAVQLDKCPICRQTSVAPLPIFRP</sequence>
<dbReference type="InterPro" id="IPR017907">
    <property type="entry name" value="Znf_RING_CS"/>
</dbReference>
<dbReference type="GO" id="GO:0008270">
    <property type="term" value="F:zinc ion binding"/>
    <property type="evidence" value="ECO:0007669"/>
    <property type="project" value="UniProtKB-KW"/>
</dbReference>
<dbReference type="SMART" id="SM00184">
    <property type="entry name" value="RING"/>
    <property type="match status" value="1"/>
</dbReference>
<dbReference type="PROSITE" id="PS00518">
    <property type="entry name" value="ZF_RING_1"/>
    <property type="match status" value="1"/>
</dbReference>
<evidence type="ECO:0000256" key="2">
    <source>
        <dbReference type="ARBA" id="ARBA00022771"/>
    </source>
</evidence>
<dbReference type="Proteomes" id="UP000030762">
    <property type="component" value="Unassembled WGS sequence"/>
</dbReference>
<dbReference type="STRING" id="1156394.T0R2E8"/>
<dbReference type="VEuPathDB" id="FungiDB:SDRG_15940"/>
<feature type="coiled-coil region" evidence="5">
    <location>
        <begin position="136"/>
        <end position="163"/>
    </location>
</feature>
<keyword evidence="5" id="KW-0175">Coiled coil</keyword>
<feature type="domain" description="RING-type" evidence="6">
    <location>
        <begin position="209"/>
        <end position="243"/>
    </location>
</feature>
<name>T0R2E8_SAPDV</name>
<evidence type="ECO:0000256" key="1">
    <source>
        <dbReference type="ARBA" id="ARBA00022723"/>
    </source>
</evidence>
<dbReference type="RefSeq" id="XP_008620348.1">
    <property type="nucleotide sequence ID" value="XM_008622126.1"/>
</dbReference>
<keyword evidence="2 4" id="KW-0863">Zinc-finger</keyword>
<dbReference type="SUPFAM" id="SSF57850">
    <property type="entry name" value="RING/U-box"/>
    <property type="match status" value="1"/>
</dbReference>
<dbReference type="OrthoDB" id="69955at2759"/>
<dbReference type="InParanoid" id="T0R2E8"/>
<dbReference type="InterPro" id="IPR016197">
    <property type="entry name" value="Chromo-like_dom_sf"/>
</dbReference>
<dbReference type="GeneID" id="19956667"/>
<dbReference type="Gene3D" id="2.30.30.140">
    <property type="match status" value="1"/>
</dbReference>
<keyword evidence="1" id="KW-0479">Metal-binding</keyword>
<keyword evidence="8" id="KW-1185">Reference proteome</keyword>
<dbReference type="Pfam" id="PF11717">
    <property type="entry name" value="Tudor-knot"/>
    <property type="match status" value="1"/>
</dbReference>
<dbReference type="Gene3D" id="3.30.40.10">
    <property type="entry name" value="Zinc/RING finger domain, C3HC4 (zinc finger)"/>
    <property type="match status" value="1"/>
</dbReference>
<evidence type="ECO:0000256" key="4">
    <source>
        <dbReference type="PROSITE-ProRule" id="PRU00175"/>
    </source>
</evidence>
<dbReference type="InterPro" id="IPR001841">
    <property type="entry name" value="Znf_RING"/>
</dbReference>
<evidence type="ECO:0000256" key="5">
    <source>
        <dbReference type="SAM" id="Coils"/>
    </source>
</evidence>
<organism evidence="7 8">
    <name type="scientific">Saprolegnia diclina (strain VS20)</name>
    <dbReference type="NCBI Taxonomy" id="1156394"/>
    <lineage>
        <taxon>Eukaryota</taxon>
        <taxon>Sar</taxon>
        <taxon>Stramenopiles</taxon>
        <taxon>Oomycota</taxon>
        <taxon>Saprolegniomycetes</taxon>
        <taxon>Saprolegniales</taxon>
        <taxon>Saprolegniaceae</taxon>
        <taxon>Saprolegnia</taxon>
    </lineage>
</organism>
<dbReference type="Pfam" id="PF13920">
    <property type="entry name" value="zf-C3HC4_3"/>
    <property type="match status" value="1"/>
</dbReference>
<evidence type="ECO:0000256" key="3">
    <source>
        <dbReference type="ARBA" id="ARBA00022833"/>
    </source>
</evidence>
<keyword evidence="3" id="KW-0862">Zinc</keyword>
<proteinExistence type="predicted"/>
<dbReference type="InterPro" id="IPR013083">
    <property type="entry name" value="Znf_RING/FYVE/PHD"/>
</dbReference>
<dbReference type="InterPro" id="IPR025995">
    <property type="entry name" value="Tudor-knot"/>
</dbReference>